<proteinExistence type="predicted"/>
<reference evidence="2" key="2">
    <citation type="submission" date="2022-01" db="EMBL/GenBank/DDBJ databases">
        <authorList>
            <person name="Yamashiro T."/>
            <person name="Shiraishi A."/>
            <person name="Satake H."/>
            <person name="Nakayama K."/>
        </authorList>
    </citation>
    <scope>NUCLEOTIDE SEQUENCE</scope>
</reference>
<dbReference type="CDD" id="cd09272">
    <property type="entry name" value="RNase_HI_RT_Ty1"/>
    <property type="match status" value="1"/>
</dbReference>
<evidence type="ECO:0000256" key="1">
    <source>
        <dbReference type="SAM" id="MobiDB-lite"/>
    </source>
</evidence>
<sequence length="971" mass="108866">MVNRLKLDEDPLGIPVDQTRFRTMIGSLMYLTASRPDLVFVVCMCAKYQASPTKKHLDALKRVFWYLRGAINWGLWYSKDIAMELTAYADADHAGCQDTRRSTSGSAQFLRDKLILWVRSQLIDYGFAFNKIPLYCDNRGAIALCCNNVQHSRSKHIDIQHHFIREQVEKAVVELYFVMMDYQLADIFTKALTRKRFEFLLSRLDKMANENVPAPVPTRSDDQILPFAAWVPIGKSNHVLDIQKRQKNPIFQIDFTLDSNLLRESLEITPIDQAHLFVSPPSGDAIMDFVNELGYPEVFYFVSIMAVNHLYQPWRAILSMINQCLTEEFVQAMQTFLTDKSNLGSPTKKGKKDKPYVIPYCRFTKLIICHLGRIHNIYQRSASLFHLAEEDLKLGNLKFVSKGEVDEHDQKVTAEKEGKKKSASTKQPKPKPAIEKSRNPAPAPKPKVTKEKPFKVSAAKPPKPKPAKEKSTKATPLQKSSKGKVAKVCSVKSSLQLVDEPDEEPAHSEPEIEPKHQEAIRPLPVVEGKGKDIVTEEKAAQSLLALHTLKRRSTTNQFIFQRRTPATEEASTGPSAQLQDDTSANIVRDSPSPADAETGVGSDKTNNGGDTEILQINEELGEDMEKQHVLIDKDQARPDPGISRVALDGPDPEPTHGEFMTDLYPKVQKSLKFPANEHVILEDPLSSTRTLSSMKNPEDAYAIGDHFINYKSIDDEPRKLNMEGEVVSMVTVLIYQASSSVPPLLTPIIDLSPPKPASSTTQAPIFIATTMTTPTTLPPPPQQQSTTESEFAERVTALEKKLSDIEDLPHKIDEAVRENVKEAIQIALQAPLRERFKDLSSSPPPDLDLTWKKPATRDAPSSSSKQQSGPHAEQPVKDIPIQDSDNISDSEDTNSANLLKTKHRPEWLKPIPDYERLATLEPAWVIPRSHIPNAVNNWANALATTYQALTKNSLLKKIRDIQTFMNCVDPT</sequence>
<accession>A0ABQ4WH33</accession>
<evidence type="ECO:0000313" key="3">
    <source>
        <dbReference type="Proteomes" id="UP001151760"/>
    </source>
</evidence>
<evidence type="ECO:0008006" key="4">
    <source>
        <dbReference type="Google" id="ProtNLM"/>
    </source>
</evidence>
<feature type="compositionally biased region" description="Basic and acidic residues" evidence="1">
    <location>
        <begin position="405"/>
        <end position="420"/>
    </location>
</feature>
<dbReference type="PANTHER" id="PTHR11439:SF509">
    <property type="entry name" value="RNA-DIRECTED DNA POLYMERASE"/>
    <property type="match status" value="1"/>
</dbReference>
<feature type="region of interest" description="Disordered" evidence="1">
    <location>
        <begin position="405"/>
        <end position="524"/>
    </location>
</feature>
<feature type="region of interest" description="Disordered" evidence="1">
    <location>
        <begin position="563"/>
        <end position="610"/>
    </location>
</feature>
<evidence type="ECO:0000313" key="2">
    <source>
        <dbReference type="EMBL" id="GJS52162.1"/>
    </source>
</evidence>
<feature type="compositionally biased region" description="Polar residues" evidence="1">
    <location>
        <begin position="859"/>
        <end position="869"/>
    </location>
</feature>
<keyword evidence="3" id="KW-1185">Reference proteome</keyword>
<reference evidence="2" key="1">
    <citation type="journal article" date="2022" name="Int. J. Mol. Sci.">
        <title>Draft Genome of Tanacetum Coccineum: Genomic Comparison of Closely Related Tanacetum-Family Plants.</title>
        <authorList>
            <person name="Yamashiro T."/>
            <person name="Shiraishi A."/>
            <person name="Nakayama K."/>
            <person name="Satake H."/>
        </authorList>
    </citation>
    <scope>NUCLEOTIDE SEQUENCE</scope>
</reference>
<dbReference type="PANTHER" id="PTHR11439">
    <property type="entry name" value="GAG-POL-RELATED RETROTRANSPOSON"/>
    <property type="match status" value="1"/>
</dbReference>
<dbReference type="Proteomes" id="UP001151760">
    <property type="component" value="Unassembled WGS sequence"/>
</dbReference>
<protein>
    <recommendedName>
        <fullName evidence="4">Reverse transcriptase Ty1/copia-type domain-containing protein</fullName>
    </recommendedName>
</protein>
<feature type="region of interest" description="Disordered" evidence="1">
    <location>
        <begin position="836"/>
        <end position="898"/>
    </location>
</feature>
<feature type="region of interest" description="Disordered" evidence="1">
    <location>
        <begin position="773"/>
        <end position="793"/>
    </location>
</feature>
<feature type="compositionally biased region" description="Basic and acidic residues" evidence="1">
    <location>
        <begin position="504"/>
        <end position="519"/>
    </location>
</feature>
<dbReference type="EMBL" id="BQNB010008636">
    <property type="protein sequence ID" value="GJS52162.1"/>
    <property type="molecule type" value="Genomic_DNA"/>
</dbReference>
<comment type="caution">
    <text evidence="2">The sequence shown here is derived from an EMBL/GenBank/DDBJ whole genome shotgun (WGS) entry which is preliminary data.</text>
</comment>
<gene>
    <name evidence="2" type="ORF">Tco_0625524</name>
</gene>
<feature type="compositionally biased region" description="Polar residues" evidence="1">
    <location>
        <begin position="569"/>
        <end position="585"/>
    </location>
</feature>
<name>A0ABQ4WH33_9ASTR</name>
<organism evidence="2 3">
    <name type="scientific">Tanacetum coccineum</name>
    <dbReference type="NCBI Taxonomy" id="301880"/>
    <lineage>
        <taxon>Eukaryota</taxon>
        <taxon>Viridiplantae</taxon>
        <taxon>Streptophyta</taxon>
        <taxon>Embryophyta</taxon>
        <taxon>Tracheophyta</taxon>
        <taxon>Spermatophyta</taxon>
        <taxon>Magnoliopsida</taxon>
        <taxon>eudicotyledons</taxon>
        <taxon>Gunneridae</taxon>
        <taxon>Pentapetalae</taxon>
        <taxon>asterids</taxon>
        <taxon>campanulids</taxon>
        <taxon>Asterales</taxon>
        <taxon>Asteraceae</taxon>
        <taxon>Asteroideae</taxon>
        <taxon>Anthemideae</taxon>
        <taxon>Anthemidinae</taxon>
        <taxon>Tanacetum</taxon>
    </lineage>
</organism>